<dbReference type="SUPFAM" id="SSF52821">
    <property type="entry name" value="Rhodanese/Cell cycle control phosphatase"/>
    <property type="match status" value="1"/>
</dbReference>
<dbReference type="PROSITE" id="PS50206">
    <property type="entry name" value="RHODANESE_3"/>
    <property type="match status" value="1"/>
</dbReference>
<name>A0A0A1DMK1_NOCSI</name>
<dbReference type="Gene3D" id="3.40.250.10">
    <property type="entry name" value="Rhodanese-like domain"/>
    <property type="match status" value="1"/>
</dbReference>
<evidence type="ECO:0000313" key="1">
    <source>
        <dbReference type="EMBL" id="AIY16605.1"/>
    </source>
</evidence>
<dbReference type="GeneID" id="96608717"/>
<dbReference type="RefSeq" id="WP_038677460.1">
    <property type="nucleotide sequence ID" value="NZ_BJMC01000017.1"/>
</dbReference>
<sequence length="133" mass="14180">MTEATITRLLAEARRGLDRLTPADAYVAQQGGALLVDVRREDQRERFGAPPGALPIDLTILEWRLDPTSPWRLPLAVAGLRPVVFCQEGFSSSLAAARLQALGLTGATDIDGGFGAWAAAGLPVADTLPERVF</sequence>
<accession>A0A0A1DMK1</accession>
<keyword evidence="1" id="KW-0808">Transferase</keyword>
<dbReference type="EMBL" id="CP009896">
    <property type="protein sequence ID" value="AIY16605.1"/>
    <property type="molecule type" value="Genomic_DNA"/>
</dbReference>
<dbReference type="OrthoDB" id="4828183at2"/>
<dbReference type="GO" id="GO:0016740">
    <property type="term" value="F:transferase activity"/>
    <property type="evidence" value="ECO:0007669"/>
    <property type="project" value="UniProtKB-KW"/>
</dbReference>
<dbReference type="HOGENOM" id="CLU_089574_6_0_11"/>
<gene>
    <name evidence="1" type="ORF">KR76_07190</name>
</gene>
<dbReference type="Pfam" id="PF00581">
    <property type="entry name" value="Rhodanese"/>
    <property type="match status" value="1"/>
</dbReference>
<dbReference type="AlphaFoldDB" id="A0A0A1DMK1"/>
<dbReference type="InterPro" id="IPR001763">
    <property type="entry name" value="Rhodanese-like_dom"/>
</dbReference>
<dbReference type="eggNOG" id="COG0607">
    <property type="taxonomic scope" value="Bacteria"/>
</dbReference>
<keyword evidence="2" id="KW-1185">Reference proteome</keyword>
<dbReference type="KEGG" id="psim:KR76_07190"/>
<dbReference type="STRING" id="2045.KR76_07190"/>
<evidence type="ECO:0000313" key="2">
    <source>
        <dbReference type="Proteomes" id="UP000030300"/>
    </source>
</evidence>
<dbReference type="InterPro" id="IPR036873">
    <property type="entry name" value="Rhodanese-like_dom_sf"/>
</dbReference>
<protein>
    <submittedName>
        <fullName evidence="1">Rhodanese-related sulfurtransferase</fullName>
    </submittedName>
</protein>
<dbReference type="SMART" id="SM00450">
    <property type="entry name" value="RHOD"/>
    <property type="match status" value="1"/>
</dbReference>
<reference evidence="1 2" key="1">
    <citation type="journal article" date="2015" name="Genome Announc.">
        <title>Complete Genome Sequence of Steroid-Transforming Nocardioides simplex VKM Ac-2033D.</title>
        <authorList>
            <person name="Shtratnikova V.Y."/>
            <person name="Schelkunov M.I."/>
            <person name="Pekov Y.A."/>
            <person name="Fokina V.V."/>
            <person name="Logacheva M.D."/>
            <person name="Sokolov S.L."/>
            <person name="Bragin E.Y."/>
            <person name="Ashapkin V.V."/>
            <person name="Donova M.V."/>
        </authorList>
    </citation>
    <scope>NUCLEOTIDE SEQUENCE [LARGE SCALE GENOMIC DNA]</scope>
    <source>
        <strain evidence="1 2">VKM Ac-2033D</strain>
    </source>
</reference>
<organism evidence="1 2">
    <name type="scientific">Nocardioides simplex</name>
    <name type="common">Arthrobacter simplex</name>
    <dbReference type="NCBI Taxonomy" id="2045"/>
    <lineage>
        <taxon>Bacteria</taxon>
        <taxon>Bacillati</taxon>
        <taxon>Actinomycetota</taxon>
        <taxon>Actinomycetes</taxon>
        <taxon>Propionibacteriales</taxon>
        <taxon>Nocardioidaceae</taxon>
        <taxon>Pimelobacter</taxon>
    </lineage>
</organism>
<proteinExistence type="predicted"/>
<dbReference type="Proteomes" id="UP000030300">
    <property type="component" value="Chromosome"/>
</dbReference>